<dbReference type="GO" id="GO:0098703">
    <property type="term" value="P:calcium ion import across plasma membrane"/>
    <property type="evidence" value="ECO:0007669"/>
    <property type="project" value="TreeGrafter"/>
</dbReference>
<accession>A0A078A768</accession>
<keyword evidence="6" id="KW-1185">Reference proteome</keyword>
<keyword evidence="4" id="KW-0812">Transmembrane</keyword>
<feature type="transmembrane region" description="Helical" evidence="4">
    <location>
        <begin position="1376"/>
        <end position="1398"/>
    </location>
</feature>
<reference evidence="5 6" key="1">
    <citation type="submission" date="2014-06" db="EMBL/GenBank/DDBJ databases">
        <authorList>
            <person name="Swart Estienne"/>
        </authorList>
    </citation>
    <scope>NUCLEOTIDE SEQUENCE [LARGE SCALE GENOMIC DNA]</scope>
    <source>
        <strain evidence="5 6">130c</strain>
    </source>
</reference>
<dbReference type="PANTHER" id="PTHR10582:SF2">
    <property type="entry name" value="INACTIVE"/>
    <property type="match status" value="1"/>
</dbReference>
<evidence type="ECO:0008006" key="7">
    <source>
        <dbReference type="Google" id="ProtNLM"/>
    </source>
</evidence>
<evidence type="ECO:0000313" key="5">
    <source>
        <dbReference type="EMBL" id="CDW78094.1"/>
    </source>
</evidence>
<keyword evidence="1" id="KW-0677">Repeat</keyword>
<feature type="region of interest" description="Disordered" evidence="3">
    <location>
        <begin position="1701"/>
        <end position="1720"/>
    </location>
</feature>
<organism evidence="5 6">
    <name type="scientific">Stylonychia lemnae</name>
    <name type="common">Ciliate</name>
    <dbReference type="NCBI Taxonomy" id="5949"/>
    <lineage>
        <taxon>Eukaryota</taxon>
        <taxon>Sar</taxon>
        <taxon>Alveolata</taxon>
        <taxon>Ciliophora</taxon>
        <taxon>Intramacronucleata</taxon>
        <taxon>Spirotrichea</taxon>
        <taxon>Stichotrichia</taxon>
        <taxon>Sporadotrichida</taxon>
        <taxon>Oxytrichidae</taxon>
        <taxon>Stylonychinae</taxon>
        <taxon>Stylonychia</taxon>
    </lineage>
</organism>
<dbReference type="PANTHER" id="PTHR10582">
    <property type="entry name" value="TRANSIENT RECEPTOR POTENTIAL ION CHANNEL PROTEIN"/>
    <property type="match status" value="1"/>
</dbReference>
<dbReference type="EMBL" id="CCKQ01006772">
    <property type="protein sequence ID" value="CDW78094.1"/>
    <property type="molecule type" value="Genomic_DNA"/>
</dbReference>
<evidence type="ECO:0000256" key="1">
    <source>
        <dbReference type="ARBA" id="ARBA00022737"/>
    </source>
</evidence>
<proteinExistence type="predicted"/>
<feature type="transmembrane region" description="Helical" evidence="4">
    <location>
        <begin position="1404"/>
        <end position="1425"/>
    </location>
</feature>
<sequence>MNKQSFATKVKNISYAENNRDSLSTLQPLLVKNSTMQIEEGQEEKDIKRLLHDGLTNQLYYGSEQFLNRPDSATSQEFLDHVTYQVDLSQLYKIVDTCYVNSTMPYCPILVENKEQALKHNSSRYLLQVWDNKSELIYQRELHDKPIAWFVTFNTLIYLPHESDQVQNENCYYIVFLYKQNCMIKLDVTGQEFGEIEDPIIGYCNKCLYISSQSTIWIISTVQTKQLGPGEVELVNDFKNEIRKPYKLELGQVKNHGFLINTQKTADQFLIICCETSDHQIDFSMLTYKVTERSYQIMQIQEVVSRELGQQDTIVQFKAIYFDEWPYAIVRRASGQVDFYWNYLRINNSQGQQDSLLKDKFIDVEVNFEGFYLRELIGNKIKKIGLHWQERIGLDVVESLNSKNLHTFQTLFQQKITDKVNFYPTSCLINTSFIIVHNDRIYIYDIINKEWAHNSFQCNKQVRKVFRNEKSPGIYNVVVLLLDGTFEMIDNEDTMSFSPEMWKHHQINNCKLEGTPISLVHDYKNYRMMYALTKQESTCTLQGFTRNFLHNFTALKMLCESSIIVPLFTSFKETQFIVYTPRDKEDFGQIQVVQVAFKLKADGQEKVTSTVIRTIQFDDADLINTSDHPPFVSLTRNLDEAIFLISKKNIHKVEVQQETVKTWHDVNISGIQMLDNNHCYAIVNNQSSTKNQVSGLKYFTLDMLMMNLQTSMLEIDVTVTGPYSGIEFSKENERLTYLKTYDVANIIPILNRSTINYMGMLPRSNYLAFKKKQNQLFALDRNNRITVWNVLTGKHISIHHLQGVDYSQFKIFGLEQNDKTYLREWYQPMTLIVETHEEFDQFEYQKFSQQKISNEIEKGRAYVHNENFKYHLFKLIEIESESTVKEHQVFVHQHYNDKFQRLYISEDRQLMIERLVNLRVLVYQSEMESDGYTKWHIIKRFENFPYDLSELSESLFMFSKDLKRYINFDKVQGLFFIRNTIGYEKIKVPKEYMNPTLEDPLNVIKRVKWVGNDQLMICNDWGLEKLIKIDYQKETFTEISSLKIPAFQQLLTFDHIYEEPTPLDLGAIVHRLLRKYRDIQRRRIIFNKDFTIQIYEELFQVDYNVNNGYGKLVSDLSFSYISWKIIEEICKEKDPYDIKLFDTHSLMMLSLNILPGCQTILHKLSKKSAQLLHILQNVPIYQLSSPDYEHEFEMPFILNLKNKTALHICYENKEFKSADNLIKYLSDAPIDHHGRAIQDILPDLVRKELPSLQQYFDNRLLTTPQLKKVGRGQLKKYQENLDLAFTTQSLWASDNLKKEIFIENDKNDKKLKPIMSDVELKFLDLPNFHYLNQKVAKDFFNALKETEDLQLFELKSIRFLVDYLWPIIKQQTRKRLLIPFVFYLITYWVYTNFVYEFYYTGGAYGIQILWTNLSLLVLFSLYFLFYEFKQILSSKGYEYFFSPWNYIDLTPPVIMISQAILNFIPLQDEGQNWVSSIQAVGSLFMWLKLLYFFRINKDTAYLIRMIAKVIGGMRTFLGVLLITIVAFGDAFISLKKVKEPLDDDYSLTLSNFLIAIVSRFVISCFFVYKMILGDVSVDDFDDTHKLLAGFLVVFCTLFVMIIMLNLLISIIGQVYGQVQENQINEFYQEKATIIAENSYLIPKNILSERFKPGKYLLIAKKVGEEVASKDEEQENDKEQRQMNKFLDEMREIIDQKFKAFEQRHDGQQSTRSQFKLKKTF</sequence>
<feature type="coiled-coil region" evidence="2">
    <location>
        <begin position="1668"/>
        <end position="1695"/>
    </location>
</feature>
<evidence type="ECO:0000256" key="2">
    <source>
        <dbReference type="SAM" id="Coils"/>
    </source>
</evidence>
<feature type="transmembrane region" description="Helical" evidence="4">
    <location>
        <begin position="1473"/>
        <end position="1493"/>
    </location>
</feature>
<dbReference type="OrthoDB" id="437584at2759"/>
<dbReference type="GO" id="GO:0005216">
    <property type="term" value="F:monoatomic ion channel activity"/>
    <property type="evidence" value="ECO:0007669"/>
    <property type="project" value="InterPro"/>
</dbReference>
<feature type="transmembrane region" description="Helical" evidence="4">
    <location>
        <begin position="1547"/>
        <end position="1568"/>
    </location>
</feature>
<dbReference type="InParanoid" id="A0A078A768"/>
<dbReference type="GO" id="GO:0005886">
    <property type="term" value="C:plasma membrane"/>
    <property type="evidence" value="ECO:0007669"/>
    <property type="project" value="TreeGrafter"/>
</dbReference>
<evidence type="ECO:0000313" key="6">
    <source>
        <dbReference type="Proteomes" id="UP000039865"/>
    </source>
</evidence>
<keyword evidence="4" id="KW-1133">Transmembrane helix</keyword>
<feature type="transmembrane region" description="Helical" evidence="4">
    <location>
        <begin position="1505"/>
        <end position="1527"/>
    </location>
</feature>
<evidence type="ECO:0000256" key="4">
    <source>
        <dbReference type="SAM" id="Phobius"/>
    </source>
</evidence>
<dbReference type="Proteomes" id="UP000039865">
    <property type="component" value="Unassembled WGS sequence"/>
</dbReference>
<dbReference type="InterPro" id="IPR024862">
    <property type="entry name" value="TRPV"/>
</dbReference>
<feature type="transmembrane region" description="Helical" evidence="4">
    <location>
        <begin position="1589"/>
        <end position="1615"/>
    </location>
</feature>
<protein>
    <recommendedName>
        <fullName evidence="7">Wd-40 repeat protein</fullName>
    </recommendedName>
</protein>
<keyword evidence="4" id="KW-0472">Membrane</keyword>
<name>A0A078A768_STYLE</name>
<feature type="transmembrane region" description="Helical" evidence="4">
    <location>
        <begin position="1446"/>
        <end position="1467"/>
    </location>
</feature>
<gene>
    <name evidence="5" type="primary">Contig9341.g9981</name>
    <name evidence="5" type="ORF">STYLEM_7065</name>
</gene>
<keyword evidence="2" id="KW-0175">Coiled coil</keyword>
<evidence type="ECO:0000256" key="3">
    <source>
        <dbReference type="SAM" id="MobiDB-lite"/>
    </source>
</evidence>